<feature type="transmembrane region" description="Helical" evidence="1">
    <location>
        <begin position="114"/>
        <end position="134"/>
    </location>
</feature>
<keyword evidence="3" id="KW-1185">Reference proteome</keyword>
<reference evidence="2 3" key="1">
    <citation type="submission" date="2016-03" db="EMBL/GenBank/DDBJ databases">
        <title>Culture-independent genomics supports pathogen discovery for uncultivable bacteria within the genus Chlamydia.</title>
        <authorList>
            <person name="Taylor-Brown A."/>
            <person name="Bachmann N.L."/>
            <person name="Borel N."/>
            <person name="Polkinghorne A."/>
        </authorList>
    </citation>
    <scope>NUCLEOTIDE SEQUENCE [LARGE SCALE GENOMIC DNA]</scope>
    <source>
        <strain evidence="2 3">2742-308</strain>
    </source>
</reference>
<evidence type="ECO:0000313" key="3">
    <source>
        <dbReference type="Proteomes" id="UP000078162"/>
    </source>
</evidence>
<organism evidence="2 3">
    <name type="scientific">Candidatus Chlamydia sanziniae</name>
    <dbReference type="NCBI Taxonomy" id="1806891"/>
    <lineage>
        <taxon>Bacteria</taxon>
        <taxon>Pseudomonadati</taxon>
        <taxon>Chlamydiota</taxon>
        <taxon>Chlamydiia</taxon>
        <taxon>Chlamydiales</taxon>
        <taxon>Chlamydiaceae</taxon>
        <taxon>Chlamydia/Chlamydophila group</taxon>
        <taxon>Chlamydia</taxon>
    </lineage>
</organism>
<keyword evidence="1" id="KW-0812">Transmembrane</keyword>
<sequence>MGTSTIVSFVSLLTSSVTVAPIFSTFYYLSGQNGTRFNTWIYLAVSCSNSITTIFLSKALVEVKSFFQNSSKRRAPIFKGLQKKKTQYTRNIFILHSHSIMQKPVYHMWKKICSFPVVIVIFISLACCLSLKIINNARKHAREKRENILLMTKTAEIATLQGTLPPKSALPNLERAYHLGGAALQPYANFLSTCFYLHNEPLRGAYYAGLAYYNSLNIQLGNPIQALLQEIHEARTTQLYDQALDKSYSLLHMATASPECPTLHFLTLLRIIELKELLNQDTTENFKALQTLPFFHEFEQIYKEGEWTLSKRFGKKRTTTSNS</sequence>
<feature type="transmembrane region" description="Helical" evidence="1">
    <location>
        <begin position="6"/>
        <end position="29"/>
    </location>
</feature>
<dbReference type="KEGG" id="csaz:Cs308_0319"/>
<gene>
    <name evidence="2" type="ORF">Cs308_0319</name>
</gene>
<dbReference type="STRING" id="1806891.Cs308_0319"/>
<accession>A0A1A9HU16</accession>
<name>A0A1A9HU16_9CHLA</name>
<evidence type="ECO:0000313" key="2">
    <source>
        <dbReference type="EMBL" id="ANH78490.1"/>
    </source>
</evidence>
<evidence type="ECO:0000256" key="1">
    <source>
        <dbReference type="SAM" id="Phobius"/>
    </source>
</evidence>
<feature type="transmembrane region" description="Helical" evidence="1">
    <location>
        <begin position="41"/>
        <end position="61"/>
    </location>
</feature>
<dbReference type="EMBL" id="CP014639">
    <property type="protein sequence ID" value="ANH78490.1"/>
    <property type="molecule type" value="Genomic_DNA"/>
</dbReference>
<dbReference type="AlphaFoldDB" id="A0A1A9HU16"/>
<dbReference type="PATRIC" id="fig|1806891.3.peg.310"/>
<proteinExistence type="predicted"/>
<keyword evidence="1" id="KW-0472">Membrane</keyword>
<protein>
    <submittedName>
        <fullName evidence="2">Uncharacterized protein</fullName>
    </submittedName>
</protein>
<keyword evidence="1" id="KW-1133">Transmembrane helix</keyword>
<dbReference type="Proteomes" id="UP000078162">
    <property type="component" value="Chromosome"/>
</dbReference>